<dbReference type="KEGG" id="mbry:B1812_04180"/>
<feature type="transmembrane region" description="Helical" evidence="1">
    <location>
        <begin position="83"/>
        <end position="102"/>
    </location>
</feature>
<keyword evidence="3" id="KW-1185">Reference proteome</keyword>
<dbReference type="AlphaFoldDB" id="A0A1W6MSD8"/>
<dbReference type="Proteomes" id="UP000193978">
    <property type="component" value="Chromosome"/>
</dbReference>
<sequence>MGRLGGFVKFLTLVSQAIFLQFVHVVGLLAFVAAGALGWYRKPSWLVPILAVAFGVATDKLFVMSDLAGILEKAHKAEERGGFMIVVYFVICAIGYLAGAYGRANFFSGAQTLPAAKPAPKPPRKK</sequence>
<feature type="transmembrane region" description="Helical" evidence="1">
    <location>
        <begin position="12"/>
        <end position="39"/>
    </location>
</feature>
<keyword evidence="1" id="KW-0472">Membrane</keyword>
<keyword evidence="1" id="KW-1133">Transmembrane helix</keyword>
<proteinExistence type="predicted"/>
<accession>A0A1W6MSD8</accession>
<dbReference type="EMBL" id="CP019948">
    <property type="protein sequence ID" value="ARN80409.1"/>
    <property type="molecule type" value="Genomic_DNA"/>
</dbReference>
<evidence type="ECO:0000313" key="2">
    <source>
        <dbReference type="EMBL" id="ARN80409.1"/>
    </source>
</evidence>
<gene>
    <name evidence="2" type="ORF">B1812_04180</name>
</gene>
<evidence type="ECO:0000256" key="1">
    <source>
        <dbReference type="SAM" id="Phobius"/>
    </source>
</evidence>
<evidence type="ECO:0000313" key="3">
    <source>
        <dbReference type="Proteomes" id="UP000193978"/>
    </source>
</evidence>
<feature type="transmembrane region" description="Helical" evidence="1">
    <location>
        <begin position="45"/>
        <end position="63"/>
    </location>
</feature>
<organism evidence="2 3">
    <name type="scientific">Methylocystis bryophila</name>
    <dbReference type="NCBI Taxonomy" id="655015"/>
    <lineage>
        <taxon>Bacteria</taxon>
        <taxon>Pseudomonadati</taxon>
        <taxon>Pseudomonadota</taxon>
        <taxon>Alphaproteobacteria</taxon>
        <taxon>Hyphomicrobiales</taxon>
        <taxon>Methylocystaceae</taxon>
        <taxon>Methylocystis</taxon>
    </lineage>
</organism>
<protein>
    <submittedName>
        <fullName evidence="2">Uncharacterized protein</fullName>
    </submittedName>
</protein>
<keyword evidence="1" id="KW-0812">Transmembrane</keyword>
<dbReference type="RefSeq" id="WP_199769028.1">
    <property type="nucleotide sequence ID" value="NZ_AP027149.1"/>
</dbReference>
<reference evidence="2 3" key="1">
    <citation type="submission" date="2017-02" db="EMBL/GenBank/DDBJ databases">
        <authorList>
            <person name="Peterson S.W."/>
        </authorList>
    </citation>
    <scope>NUCLEOTIDE SEQUENCE [LARGE SCALE GENOMIC DNA]</scope>
    <source>
        <strain evidence="2 3">S285</strain>
    </source>
</reference>
<name>A0A1W6MSD8_9HYPH</name>